<feature type="domain" description="Zn(2)-C6 fungal-type" evidence="8">
    <location>
        <begin position="37"/>
        <end position="67"/>
    </location>
</feature>
<dbReference type="GO" id="GO:0000981">
    <property type="term" value="F:DNA-binding transcription factor activity, RNA polymerase II-specific"/>
    <property type="evidence" value="ECO:0007669"/>
    <property type="project" value="InterPro"/>
</dbReference>
<dbReference type="EMBL" id="CP058608">
    <property type="protein sequence ID" value="QLG73139.1"/>
    <property type="molecule type" value="Genomic_DNA"/>
</dbReference>
<evidence type="ECO:0000313" key="9">
    <source>
        <dbReference type="EMBL" id="QLG73139.1"/>
    </source>
</evidence>
<protein>
    <recommendedName>
        <fullName evidence="8">Zn(2)-C6 fungal-type domain-containing protein</fullName>
    </recommendedName>
</protein>
<dbReference type="PRINTS" id="PR00755">
    <property type="entry name" value="AFLATOXINBRP"/>
</dbReference>
<keyword evidence="4" id="KW-0238">DNA-binding</keyword>
<organism evidence="9 10">
    <name type="scientific">Zygotorulaspora mrakii</name>
    <name type="common">Zygosaccharomyces mrakii</name>
    <dbReference type="NCBI Taxonomy" id="42260"/>
    <lineage>
        <taxon>Eukaryota</taxon>
        <taxon>Fungi</taxon>
        <taxon>Dikarya</taxon>
        <taxon>Ascomycota</taxon>
        <taxon>Saccharomycotina</taxon>
        <taxon>Saccharomycetes</taxon>
        <taxon>Saccharomycetales</taxon>
        <taxon>Saccharomycetaceae</taxon>
        <taxon>Zygotorulaspora</taxon>
    </lineage>
</organism>
<keyword evidence="5" id="KW-0804">Transcription</keyword>
<evidence type="ECO:0000256" key="1">
    <source>
        <dbReference type="ARBA" id="ARBA00022723"/>
    </source>
</evidence>
<dbReference type="GO" id="GO:0000978">
    <property type="term" value="F:RNA polymerase II cis-regulatory region sequence-specific DNA binding"/>
    <property type="evidence" value="ECO:0007669"/>
    <property type="project" value="TreeGrafter"/>
</dbReference>
<keyword evidence="3" id="KW-0805">Transcription regulation</keyword>
<feature type="region of interest" description="Disordered" evidence="7">
    <location>
        <begin position="1"/>
        <end position="22"/>
    </location>
</feature>
<feature type="compositionally biased region" description="Polar residues" evidence="7">
    <location>
        <begin position="13"/>
        <end position="22"/>
    </location>
</feature>
<evidence type="ECO:0000256" key="3">
    <source>
        <dbReference type="ARBA" id="ARBA00023015"/>
    </source>
</evidence>
<dbReference type="PROSITE" id="PS50048">
    <property type="entry name" value="ZN2_CY6_FUNGAL_2"/>
    <property type="match status" value="1"/>
</dbReference>
<dbReference type="OrthoDB" id="5069333at2759"/>
<keyword evidence="10" id="KW-1185">Reference proteome</keyword>
<reference evidence="9 10" key="1">
    <citation type="submission" date="2020-07" db="EMBL/GenBank/DDBJ databases">
        <title>The yeast mating-type switching endonuclease HO is a domesticated member of an unorthodox homing genetic element family.</title>
        <authorList>
            <person name="Coughlan A.Y."/>
            <person name="Lombardi L."/>
            <person name="Braun-Galleani S."/>
            <person name="Martos A.R."/>
            <person name="Galeote V."/>
            <person name="Bigey F."/>
            <person name="Dequin S."/>
            <person name="Byrne K.P."/>
            <person name="Wolfe K.H."/>
        </authorList>
    </citation>
    <scope>NUCLEOTIDE SEQUENCE [LARGE SCALE GENOMIC DNA]</scope>
    <source>
        <strain evidence="9 10">NRRL Y-6702</strain>
    </source>
</reference>
<dbReference type="PROSITE" id="PS00463">
    <property type="entry name" value="ZN2_CY6_FUNGAL_1"/>
    <property type="match status" value="1"/>
</dbReference>
<evidence type="ECO:0000256" key="2">
    <source>
        <dbReference type="ARBA" id="ARBA00022833"/>
    </source>
</evidence>
<keyword evidence="2" id="KW-0862">Zinc</keyword>
<dbReference type="InterPro" id="IPR036864">
    <property type="entry name" value="Zn2-C6_fun-type_DNA-bd_sf"/>
</dbReference>
<feature type="region of interest" description="Disordered" evidence="7">
    <location>
        <begin position="923"/>
        <end position="970"/>
    </location>
</feature>
<dbReference type="Proteomes" id="UP000509704">
    <property type="component" value="Chromosome 5"/>
</dbReference>
<dbReference type="FunFam" id="4.10.240.10:FF:000063">
    <property type="entry name" value="AaceriADR404Cp"/>
    <property type="match status" value="1"/>
</dbReference>
<feature type="region of interest" description="Disordered" evidence="7">
    <location>
        <begin position="103"/>
        <end position="131"/>
    </location>
</feature>
<feature type="compositionally biased region" description="Polar residues" evidence="7">
    <location>
        <begin position="117"/>
        <end position="131"/>
    </location>
</feature>
<evidence type="ECO:0000256" key="7">
    <source>
        <dbReference type="SAM" id="MobiDB-lite"/>
    </source>
</evidence>
<evidence type="ECO:0000256" key="4">
    <source>
        <dbReference type="ARBA" id="ARBA00023125"/>
    </source>
</evidence>
<dbReference type="PANTHER" id="PTHR31069:SF29">
    <property type="entry name" value="OLEATE-ACTIVATED TRANSCRIPTION FACTOR 1-RELATED"/>
    <property type="match status" value="1"/>
</dbReference>
<dbReference type="CDD" id="cd00067">
    <property type="entry name" value="GAL4"/>
    <property type="match status" value="1"/>
</dbReference>
<dbReference type="GO" id="GO:0045944">
    <property type="term" value="P:positive regulation of transcription by RNA polymerase II"/>
    <property type="evidence" value="ECO:0007669"/>
    <property type="project" value="TreeGrafter"/>
</dbReference>
<accession>A0A7H9B592</accession>
<evidence type="ECO:0000256" key="6">
    <source>
        <dbReference type="ARBA" id="ARBA00023242"/>
    </source>
</evidence>
<dbReference type="PANTHER" id="PTHR31069">
    <property type="entry name" value="OLEATE-ACTIVATED TRANSCRIPTION FACTOR 1-RELATED"/>
    <property type="match status" value="1"/>
</dbReference>
<dbReference type="GO" id="GO:0005634">
    <property type="term" value="C:nucleus"/>
    <property type="evidence" value="ECO:0007669"/>
    <property type="project" value="TreeGrafter"/>
</dbReference>
<dbReference type="CDD" id="cd12148">
    <property type="entry name" value="fungal_TF_MHR"/>
    <property type="match status" value="1"/>
</dbReference>
<dbReference type="SMART" id="SM00066">
    <property type="entry name" value="GAL4"/>
    <property type="match status" value="1"/>
</dbReference>
<name>A0A7H9B592_ZYGMR</name>
<dbReference type="GeneID" id="59236881"/>
<dbReference type="InterPro" id="IPR050675">
    <property type="entry name" value="OAF3"/>
</dbReference>
<feature type="compositionally biased region" description="Basic and acidic residues" evidence="7">
    <location>
        <begin position="1"/>
        <end position="12"/>
    </location>
</feature>
<gene>
    <name evidence="9" type="ORF">HG535_0E02230</name>
</gene>
<dbReference type="Pfam" id="PF00172">
    <property type="entry name" value="Zn_clus"/>
    <property type="match status" value="1"/>
</dbReference>
<dbReference type="AlphaFoldDB" id="A0A7H9B592"/>
<dbReference type="SUPFAM" id="SSF57701">
    <property type="entry name" value="Zn2/Cys6 DNA-binding domain"/>
    <property type="match status" value="1"/>
</dbReference>
<dbReference type="Gene3D" id="4.10.240.10">
    <property type="entry name" value="Zn(2)-C6 fungal-type DNA-binding domain"/>
    <property type="match status" value="1"/>
</dbReference>
<sequence length="1004" mass="114507">MGEMASYEHEFTADQNASNDPLKLSSTAKKRNRISFVCQACRRSKTKCDREKPTCGRCAQHGIPCIYDVEKQSAPKNPSKDAKIARLERDLEYWKNKALNELPDHKTIGPSKRPFKTENNNGSQKAARVSSTNEDLLSYENGHIEDIQINIYKNHPSMIMNRIMKREVKPLAENYAITQDKFLSGLIASVFLEGSKNTMIPALTANASVYRAQPSVRDNVLKIKEMLIRQCHSEPQKNRINEFTERILQNTTTDNNLRLGMLPAPVMSTSDRLSIEDFCPNNGEYSDLLKSFIKRMELILPPVEIINKYKENFYENIFPKLPFLNIQSFEDSLSNTLFPDENDPSKVRILLSNSRIRSKMENLSTLLVMLKLSYISLRFIDESSPDYKYRVEEKILEEYPIGGDFILLAENCLLAQNLYSCANENIITCLLYIWSFFVYSPEEGDFFLEHPTDVLGGLIVMLGTSIGLHRDPSEFSPLCRLSKTEVGLLNHRRLLWVAITTVICFESCLKGRYPLSLEVAMNQFIDFRKENALDIYLERVKQDMISFNSDVLRLHESGFQQALLALLISDLDRMTLNYKKTFSLYSFEALRGRIEQYVEYGTFSTDVKSTDVNIQSSKNINHGKKIAEDKVRGNFIGQHPLTMSRLILLRSSMALFFHFEFCLLQERHFMQYYKRYFLKVCADSVSLANCITQMFSECYKATSLPSNNYYITKAAQMALSSNFFGLLGMILRIELAGNVLFAKYHDSSTRAGDDQLQEYAQKMEYLSALKKDLEMAIEGIYNVASVHLRFTYYSVFKMLALFDVIIQKMRKGELWSAILILENVKAMNANTVKGLGMTLSLDLNDQTSIVDQLRSRNFLVDLSVKDIVELYEGVRCANLRTQTLKSNYVESETMKYETPSAPLRNSPLDNLDKLTSVATMSQNSDFESNLGDQRSSNSGKVPGENRSQLAEDNRANGEGAIFRFGPSTENEPEIGAGSEMPMEFSGLFGGLDLFDYDFLFSNDL</sequence>
<dbReference type="KEGG" id="zmk:HG535_0E02230"/>
<proteinExistence type="predicted"/>
<feature type="compositionally biased region" description="Polar residues" evidence="7">
    <location>
        <begin position="923"/>
        <end position="948"/>
    </location>
</feature>
<dbReference type="RefSeq" id="XP_037144866.1">
    <property type="nucleotide sequence ID" value="XM_037288971.1"/>
</dbReference>
<keyword evidence="1" id="KW-0479">Metal-binding</keyword>
<evidence type="ECO:0000259" key="8">
    <source>
        <dbReference type="PROSITE" id="PS50048"/>
    </source>
</evidence>
<dbReference type="GO" id="GO:0008270">
    <property type="term" value="F:zinc ion binding"/>
    <property type="evidence" value="ECO:0007669"/>
    <property type="project" value="InterPro"/>
</dbReference>
<dbReference type="InterPro" id="IPR001138">
    <property type="entry name" value="Zn2Cys6_DnaBD"/>
</dbReference>
<evidence type="ECO:0000313" key="10">
    <source>
        <dbReference type="Proteomes" id="UP000509704"/>
    </source>
</evidence>
<keyword evidence="6" id="KW-0539">Nucleus</keyword>
<evidence type="ECO:0000256" key="5">
    <source>
        <dbReference type="ARBA" id="ARBA00023163"/>
    </source>
</evidence>